<gene>
    <name evidence="1" type="ORF">GLP15_761</name>
</gene>
<dbReference type="EMBL" id="ACVC01000054">
    <property type="protein sequence ID" value="EFO64977.1"/>
    <property type="molecule type" value="Genomic_DNA"/>
</dbReference>
<sequence>MSQFIGPKSSLPAIYEAYQRLQYGEYSLCAASTEDMLRTDRTNQQAFLLRLQCATEASYLDETELDTIGFMDATRNMSFQMPRDISLQQQQSKENELEKNNFTHPCLSPVSASVRQIEVGFVRPATNAAGKPLTRGTSRLVSNTRTGSCIGSRVGSRAGSRANSRTGSRSSTATVAAAVVKGFAGNTLSSHLELRTGSLCNLLQEFPVNFIAHGNYTRLLIAYMTRMLPTKLDYLLLTENSAASRSAFGNKDINIPPECIDVTPMPRHALFFLSKINSSNCSDWFYNDRKGRTYYSMGCYNDSEKHFRNALRESPRVSTYLKLASTLVARGHINSGILILRECVERFQTSAAPHLAMARLYELIQNYEKCACSYADALERNPSNVEALASLASLLVQGVGLGAKTLGKKVLHTLESPSTSLILYKRVLLFIPADPAIWNNLGVCYIEKHQYHDAFIHLLTALNRLETARRELSFSDDRVVRMHSDIWFNIGVCFLHLSDMAAAKNCFTIVSKIDCTHVEALVNLAILLVISAQGSTQGDDIHTAYKKALFLLNHALDINPHHDYALHNRIVIYRRMGNIEKALVDAMLVAPDIAFEMERELC</sequence>
<dbReference type="STRING" id="658858.E1EXZ3"/>
<dbReference type="SMART" id="SM00028">
    <property type="entry name" value="TPR"/>
    <property type="match status" value="4"/>
</dbReference>
<reference evidence="1 2" key="1">
    <citation type="journal article" date="2010" name="BMC Genomics">
        <title>Genome analysis and comparative genomics of a Giardia intestinalis assemblage E isolate.</title>
        <authorList>
            <person name="Jerlstrom-Hultqvist J."/>
            <person name="Franzen O."/>
            <person name="Ankarklev J."/>
            <person name="Xu F."/>
            <person name="Nohynkova E."/>
            <person name="Andersson J.O."/>
            <person name="Svard S.G."/>
            <person name="Andersson B."/>
        </authorList>
    </citation>
    <scope>NUCLEOTIDE SEQUENCE [LARGE SCALE GENOMIC DNA]</scope>
    <source>
        <strain evidence="1 2">P15</strain>
    </source>
</reference>
<dbReference type="InterPro" id="IPR019734">
    <property type="entry name" value="TPR_rpt"/>
</dbReference>
<dbReference type="InterPro" id="IPR011990">
    <property type="entry name" value="TPR-like_helical_dom_sf"/>
</dbReference>
<dbReference type="SUPFAM" id="SSF48452">
    <property type="entry name" value="TPR-like"/>
    <property type="match status" value="2"/>
</dbReference>
<comment type="caution">
    <text evidence="1">The sequence shown here is derived from an EMBL/GenBank/DDBJ whole genome shotgun (WGS) entry which is preliminary data.</text>
</comment>
<dbReference type="PANTHER" id="PTHR44177:SF1">
    <property type="entry name" value="TETRATRICOPEPTIDE REPEAT PROTEIN 8"/>
    <property type="match status" value="1"/>
</dbReference>
<protein>
    <submittedName>
        <fullName evidence="1">Basal body protein</fullName>
    </submittedName>
</protein>
<dbReference type="GO" id="GO:1905515">
    <property type="term" value="P:non-motile cilium assembly"/>
    <property type="evidence" value="ECO:0007669"/>
    <property type="project" value="InterPro"/>
</dbReference>
<evidence type="ECO:0000313" key="2">
    <source>
        <dbReference type="Proteomes" id="UP000008974"/>
    </source>
</evidence>
<dbReference type="InterPro" id="IPR028796">
    <property type="entry name" value="BBS8"/>
</dbReference>
<dbReference type="OrthoDB" id="421121at2759"/>
<dbReference type="VEuPathDB" id="GiardiaDB:GLP15_761"/>
<name>E1EXZ3_GIAIA</name>
<dbReference type="GO" id="GO:0034464">
    <property type="term" value="C:BBSome"/>
    <property type="evidence" value="ECO:0007669"/>
    <property type="project" value="InterPro"/>
</dbReference>
<dbReference type="Proteomes" id="UP000008974">
    <property type="component" value="Unassembled WGS sequence"/>
</dbReference>
<dbReference type="Gene3D" id="1.25.40.10">
    <property type="entry name" value="Tetratricopeptide repeat domain"/>
    <property type="match status" value="2"/>
</dbReference>
<dbReference type="PANTHER" id="PTHR44177">
    <property type="entry name" value="TETRATRICOPEPTIDE REPEAT PROTEIN 8"/>
    <property type="match status" value="1"/>
</dbReference>
<proteinExistence type="predicted"/>
<dbReference type="GO" id="GO:0036064">
    <property type="term" value="C:ciliary basal body"/>
    <property type="evidence" value="ECO:0007669"/>
    <property type="project" value="TreeGrafter"/>
</dbReference>
<evidence type="ECO:0000313" key="1">
    <source>
        <dbReference type="EMBL" id="EFO64977.1"/>
    </source>
</evidence>
<organism evidence="1 2">
    <name type="scientific">Giardia intestinalis (strain P15)</name>
    <name type="common">Giardia lamblia</name>
    <dbReference type="NCBI Taxonomy" id="658858"/>
    <lineage>
        <taxon>Eukaryota</taxon>
        <taxon>Metamonada</taxon>
        <taxon>Diplomonadida</taxon>
        <taxon>Hexamitidae</taxon>
        <taxon>Giardiinae</taxon>
        <taxon>Giardia</taxon>
    </lineage>
</organism>
<dbReference type="OMA" id="CTHVEAL"/>
<dbReference type="AlphaFoldDB" id="E1EXZ3"/>
<dbReference type="GO" id="GO:0097730">
    <property type="term" value="C:non-motile cilium"/>
    <property type="evidence" value="ECO:0007669"/>
    <property type="project" value="TreeGrafter"/>
</dbReference>
<accession>E1EXZ3</accession>